<proteinExistence type="predicted"/>
<reference evidence="1 2" key="1">
    <citation type="submission" date="2018-10" db="EMBL/GenBank/DDBJ databases">
        <title>Genomic Encyclopedia of Archaeal and Bacterial Type Strains, Phase II (KMG-II): from individual species to whole genera.</title>
        <authorList>
            <person name="Goeker M."/>
        </authorList>
    </citation>
    <scope>NUCLEOTIDE SEQUENCE [LARGE SCALE GENOMIC DNA]</scope>
    <source>
        <strain evidence="1 2">DSM 29537</strain>
    </source>
</reference>
<evidence type="ECO:0000313" key="2">
    <source>
        <dbReference type="Proteomes" id="UP000277579"/>
    </source>
</evidence>
<dbReference type="AlphaFoldDB" id="A0A495MJP1"/>
<dbReference type="PROSITE" id="PS51257">
    <property type="entry name" value="PROKAR_LIPOPROTEIN"/>
    <property type="match status" value="1"/>
</dbReference>
<evidence type="ECO:0008006" key="3">
    <source>
        <dbReference type="Google" id="ProtNLM"/>
    </source>
</evidence>
<evidence type="ECO:0000313" key="1">
    <source>
        <dbReference type="EMBL" id="RKS26196.1"/>
    </source>
</evidence>
<dbReference type="EMBL" id="RBLC01000001">
    <property type="protein sequence ID" value="RKS26196.1"/>
    <property type="molecule type" value="Genomic_DNA"/>
</dbReference>
<name>A0A495MJP1_9FLAO</name>
<gene>
    <name evidence="1" type="ORF">CLV94_1253</name>
</gene>
<sequence length="151" mass="17582">MRTFLFLPLFFLFILGCKSIERRMAIHDSDLYIGIHDCFENDTLKVLINNQEIINITNLTSNSLGVTDIYTEYYSVGKNKGIIIKNSNKSETRKEMYLDLKKEIMLKVIRNNNSDKFLIDLKKGRKIVVSGCSEDRKTTSIIYFKKKIIVE</sequence>
<comment type="caution">
    <text evidence="1">The sequence shown here is derived from an EMBL/GenBank/DDBJ whole genome shotgun (WGS) entry which is preliminary data.</text>
</comment>
<dbReference type="OrthoDB" id="9968627at2"/>
<protein>
    <recommendedName>
        <fullName evidence="3">Lipoprotein</fullName>
    </recommendedName>
</protein>
<dbReference type="RefSeq" id="WP_147406595.1">
    <property type="nucleotide sequence ID" value="NZ_RBLC01000001.1"/>
</dbReference>
<dbReference type="Proteomes" id="UP000277579">
    <property type="component" value="Unassembled WGS sequence"/>
</dbReference>
<accession>A0A495MJP1</accession>
<organism evidence="1 2">
    <name type="scientific">Flavobacterium endophyticum</name>
    <dbReference type="NCBI Taxonomy" id="1540163"/>
    <lineage>
        <taxon>Bacteria</taxon>
        <taxon>Pseudomonadati</taxon>
        <taxon>Bacteroidota</taxon>
        <taxon>Flavobacteriia</taxon>
        <taxon>Flavobacteriales</taxon>
        <taxon>Flavobacteriaceae</taxon>
        <taxon>Flavobacterium</taxon>
    </lineage>
</organism>
<keyword evidence="2" id="KW-1185">Reference proteome</keyword>